<dbReference type="PANTHER" id="PTHR34979">
    <property type="entry name" value="INNER MEMBRANE PROTEIN YGAZ"/>
    <property type="match status" value="1"/>
</dbReference>
<dbReference type="InterPro" id="IPR011606">
    <property type="entry name" value="Brnchd-chn_aa_trnsp_permease"/>
</dbReference>
<dbReference type="RefSeq" id="WP_285153009.1">
    <property type="nucleotide sequence ID" value="NZ_JASSPP010000006.1"/>
</dbReference>
<gene>
    <name evidence="9" type="ORF">QQA45_04315</name>
</gene>
<evidence type="ECO:0000313" key="9">
    <source>
        <dbReference type="EMBL" id="MDK9580738.1"/>
    </source>
</evidence>
<evidence type="ECO:0000256" key="1">
    <source>
        <dbReference type="ARBA" id="ARBA00004651"/>
    </source>
</evidence>
<keyword evidence="4" id="KW-1003">Cell membrane</keyword>
<protein>
    <submittedName>
        <fullName evidence="9">AzlC family ABC transporter permease</fullName>
    </submittedName>
</protein>
<dbReference type="Pfam" id="PF03591">
    <property type="entry name" value="AzlC"/>
    <property type="match status" value="1"/>
</dbReference>
<dbReference type="Proteomes" id="UP001225134">
    <property type="component" value="Unassembled WGS sequence"/>
</dbReference>
<evidence type="ECO:0000256" key="2">
    <source>
        <dbReference type="ARBA" id="ARBA00010735"/>
    </source>
</evidence>
<reference evidence="9 10" key="1">
    <citation type="submission" date="2023-06" db="EMBL/GenBank/DDBJ databases">
        <title>Antibody response to the Sneathia vaginalis cytopathogenic toxin A during pregnancy.</title>
        <authorList>
            <person name="Mccoy Z.T."/>
            <person name="Serrano M.G."/>
            <person name="Spaine K."/>
            <person name="Edwards D.J."/>
            <person name="Buck G.A."/>
            <person name="Jefferson K."/>
        </authorList>
    </citation>
    <scope>NUCLEOTIDE SEQUENCE [LARGE SCALE GENOMIC DNA]</scope>
    <source>
        <strain evidence="9 10">CCUG 42621</strain>
    </source>
</reference>
<feature type="transmembrane region" description="Helical" evidence="8">
    <location>
        <begin position="167"/>
        <end position="196"/>
    </location>
</feature>
<feature type="transmembrane region" description="Helical" evidence="8">
    <location>
        <begin position="132"/>
        <end position="155"/>
    </location>
</feature>
<comment type="caution">
    <text evidence="9">The sequence shown here is derived from an EMBL/GenBank/DDBJ whole genome shotgun (WGS) entry which is preliminary data.</text>
</comment>
<keyword evidence="5 8" id="KW-0812">Transmembrane</keyword>
<feature type="transmembrane region" description="Helical" evidence="8">
    <location>
        <begin position="202"/>
        <end position="225"/>
    </location>
</feature>
<evidence type="ECO:0000313" key="10">
    <source>
        <dbReference type="Proteomes" id="UP001225134"/>
    </source>
</evidence>
<comment type="subcellular location">
    <subcellularLocation>
        <location evidence="1">Cell membrane</location>
        <topology evidence="1">Multi-pass membrane protein</topology>
    </subcellularLocation>
</comment>
<organism evidence="9 10">
    <name type="scientific">Sneathia sanguinegens</name>
    <dbReference type="NCBI Taxonomy" id="40543"/>
    <lineage>
        <taxon>Bacteria</taxon>
        <taxon>Fusobacteriati</taxon>
        <taxon>Fusobacteriota</taxon>
        <taxon>Fusobacteriia</taxon>
        <taxon>Fusobacteriales</taxon>
        <taxon>Leptotrichiaceae</taxon>
        <taxon>Sneathia</taxon>
    </lineage>
</organism>
<evidence type="ECO:0000256" key="4">
    <source>
        <dbReference type="ARBA" id="ARBA00022475"/>
    </source>
</evidence>
<feature type="transmembrane region" description="Helical" evidence="8">
    <location>
        <begin position="75"/>
        <end position="94"/>
    </location>
</feature>
<keyword evidence="10" id="KW-1185">Reference proteome</keyword>
<evidence type="ECO:0000256" key="5">
    <source>
        <dbReference type="ARBA" id="ARBA00022692"/>
    </source>
</evidence>
<comment type="similarity">
    <text evidence="2">Belongs to the AzlC family.</text>
</comment>
<dbReference type="PANTHER" id="PTHR34979:SF1">
    <property type="entry name" value="INNER MEMBRANE PROTEIN YGAZ"/>
    <property type="match status" value="1"/>
</dbReference>
<evidence type="ECO:0000256" key="6">
    <source>
        <dbReference type="ARBA" id="ARBA00022989"/>
    </source>
</evidence>
<accession>A0ABT7HJP3</accession>
<proteinExistence type="inferred from homology"/>
<feature type="transmembrane region" description="Helical" evidence="8">
    <location>
        <begin position="43"/>
        <end position="63"/>
    </location>
</feature>
<name>A0ABT7HJP3_9FUSO</name>
<evidence type="ECO:0000256" key="8">
    <source>
        <dbReference type="SAM" id="Phobius"/>
    </source>
</evidence>
<dbReference type="EMBL" id="JASSPP010000006">
    <property type="protein sequence ID" value="MDK9580738.1"/>
    <property type="molecule type" value="Genomic_DNA"/>
</dbReference>
<sequence>MGGFKIKGKKILIGAKKGITMGVAFFPFAFTFGFIASKAGLQLLTTTLMSVIIYAGSSQVLIIKLLQANASTLQIILASAIINIRYALINITILNKQKKENNFLKVLNAFFLTDECISYYSINKLYNIYETIGFGFCAYAFFCISTMLGSIFGSLIPLKYTNSLNFILYAIFLYLLLISLFQNFSYISIVILSIVIKIVLSFIGLSQSITMLLTIIIAPLIIMLVEEKFNE</sequence>
<keyword evidence="3" id="KW-0813">Transport</keyword>
<evidence type="ECO:0000256" key="7">
    <source>
        <dbReference type="ARBA" id="ARBA00023136"/>
    </source>
</evidence>
<keyword evidence="7 8" id="KW-0472">Membrane</keyword>
<feature type="transmembrane region" description="Helical" evidence="8">
    <location>
        <begin position="20"/>
        <end position="37"/>
    </location>
</feature>
<evidence type="ECO:0000256" key="3">
    <source>
        <dbReference type="ARBA" id="ARBA00022448"/>
    </source>
</evidence>
<keyword evidence="6 8" id="KW-1133">Transmembrane helix</keyword>